<evidence type="ECO:0000256" key="1">
    <source>
        <dbReference type="SAM" id="MobiDB-lite"/>
    </source>
</evidence>
<name>A0ABU5F9Z2_9BACT</name>
<gene>
    <name evidence="2" type="ORF">R5W23_004135</name>
</gene>
<evidence type="ECO:0008006" key="4">
    <source>
        <dbReference type="Google" id="ProtNLM"/>
    </source>
</evidence>
<evidence type="ECO:0000313" key="2">
    <source>
        <dbReference type="EMBL" id="MDY3562661.1"/>
    </source>
</evidence>
<protein>
    <recommendedName>
        <fullName evidence="4">DUF5678 domain-containing protein</fullName>
    </recommendedName>
</protein>
<dbReference type="EMBL" id="JAXBLV010000220">
    <property type="protein sequence ID" value="MDY3562661.1"/>
    <property type="molecule type" value="Genomic_DNA"/>
</dbReference>
<proteinExistence type="predicted"/>
<dbReference type="Proteomes" id="UP001272242">
    <property type="component" value="Unassembled WGS sequence"/>
</dbReference>
<sequence length="117" mass="13094">MTGVTNVEPTDDPLTCLRPAPCGDPPTRDYDELARELEEAGKQFPPPERGDEVPDARWFEANAQALYQQYKGMHVAILNGAVIGAGLDELELRLDVSRKYHIHPDRALVVHLFSALW</sequence>
<keyword evidence="3" id="KW-1185">Reference proteome</keyword>
<comment type="caution">
    <text evidence="2">The sequence shown here is derived from an EMBL/GenBank/DDBJ whole genome shotgun (WGS) entry which is preliminary data.</text>
</comment>
<organism evidence="2 3">
    <name type="scientific">Gemmata algarum</name>
    <dbReference type="NCBI Taxonomy" id="2975278"/>
    <lineage>
        <taxon>Bacteria</taxon>
        <taxon>Pseudomonadati</taxon>
        <taxon>Planctomycetota</taxon>
        <taxon>Planctomycetia</taxon>
        <taxon>Gemmatales</taxon>
        <taxon>Gemmataceae</taxon>
        <taxon>Gemmata</taxon>
    </lineage>
</organism>
<feature type="region of interest" description="Disordered" evidence="1">
    <location>
        <begin position="1"/>
        <end position="29"/>
    </location>
</feature>
<reference evidence="3" key="1">
    <citation type="journal article" date="2023" name="Mar. Drugs">
        <title>Gemmata algarum, a Novel Planctomycete Isolated from an Algal Mat, Displays Antimicrobial Activity.</title>
        <authorList>
            <person name="Kumar G."/>
            <person name="Kallscheuer N."/>
            <person name="Kashif M."/>
            <person name="Ahamad S."/>
            <person name="Jagadeeshwari U."/>
            <person name="Pannikurungottu S."/>
            <person name="Haufschild T."/>
            <person name="Kabuu M."/>
            <person name="Sasikala C."/>
            <person name="Jogler C."/>
            <person name="Ramana C."/>
        </authorList>
    </citation>
    <scope>NUCLEOTIDE SEQUENCE [LARGE SCALE GENOMIC DNA]</scope>
    <source>
        <strain evidence="3">JC673</strain>
    </source>
</reference>
<accession>A0ABU5F9Z2</accession>
<dbReference type="RefSeq" id="WP_261190229.1">
    <property type="nucleotide sequence ID" value="NZ_JAXBLV010000220.1"/>
</dbReference>
<evidence type="ECO:0000313" key="3">
    <source>
        <dbReference type="Proteomes" id="UP001272242"/>
    </source>
</evidence>